<reference evidence="2" key="1">
    <citation type="submission" date="2021-01" db="EMBL/GenBank/DDBJ databases">
        <authorList>
            <person name="Corre E."/>
            <person name="Pelletier E."/>
            <person name="Niang G."/>
            <person name="Scheremetjew M."/>
            <person name="Finn R."/>
            <person name="Kale V."/>
            <person name="Holt S."/>
            <person name="Cochrane G."/>
            <person name="Meng A."/>
            <person name="Brown T."/>
            <person name="Cohen L."/>
        </authorList>
    </citation>
    <scope>NUCLEOTIDE SEQUENCE</scope>
    <source>
        <strain evidence="2">Pbaha01</strain>
    </source>
</reference>
<organism evidence="2">
    <name type="scientific">Pyrodinium bahamense</name>
    <dbReference type="NCBI Taxonomy" id="73915"/>
    <lineage>
        <taxon>Eukaryota</taxon>
        <taxon>Sar</taxon>
        <taxon>Alveolata</taxon>
        <taxon>Dinophyceae</taxon>
        <taxon>Gonyaulacales</taxon>
        <taxon>Pyrocystaceae</taxon>
        <taxon>Pyrodinium</taxon>
    </lineage>
</organism>
<proteinExistence type="predicted"/>
<keyword evidence="1" id="KW-0472">Membrane</keyword>
<feature type="transmembrane region" description="Helical" evidence="1">
    <location>
        <begin position="31"/>
        <end position="54"/>
    </location>
</feature>
<keyword evidence="1" id="KW-1133">Transmembrane helix</keyword>
<protein>
    <submittedName>
        <fullName evidence="2">Uncharacterized protein</fullName>
    </submittedName>
</protein>
<dbReference type="AlphaFoldDB" id="A0A7S0A1D2"/>
<evidence type="ECO:0000256" key="1">
    <source>
        <dbReference type="SAM" id="Phobius"/>
    </source>
</evidence>
<dbReference type="EMBL" id="HBEG01009847">
    <property type="protein sequence ID" value="CAD8350280.1"/>
    <property type="molecule type" value="Transcribed_RNA"/>
</dbReference>
<accession>A0A7S0A1D2</accession>
<gene>
    <name evidence="2" type="ORF">PBAH0796_LOCUS5817</name>
</gene>
<evidence type="ECO:0000313" key="2">
    <source>
        <dbReference type="EMBL" id="CAD8350280.1"/>
    </source>
</evidence>
<sequence>MKRREKTTRTKVKGDPFSRGPRYVRDEGWRFAGLFRVLLALIAVAAAALVFSVLHLGRFGILAGGACGEVEIPARSGAVEHRKTMGKLGQDAVPGSFSKVMLRDILGEYEETYQIPAGCGPGDSVAIYHFY</sequence>
<keyword evidence="1" id="KW-0812">Transmembrane</keyword>
<name>A0A7S0A1D2_9DINO</name>